<dbReference type="EMBL" id="CVRI01000050">
    <property type="protein sequence ID" value="CRK99411.1"/>
    <property type="molecule type" value="Genomic_DNA"/>
</dbReference>
<gene>
    <name evidence="1" type="ORF">CLUMA_CG012786</name>
</gene>
<keyword evidence="2" id="KW-1185">Reference proteome</keyword>
<organism evidence="1 2">
    <name type="scientific">Clunio marinus</name>
    <dbReference type="NCBI Taxonomy" id="568069"/>
    <lineage>
        <taxon>Eukaryota</taxon>
        <taxon>Metazoa</taxon>
        <taxon>Ecdysozoa</taxon>
        <taxon>Arthropoda</taxon>
        <taxon>Hexapoda</taxon>
        <taxon>Insecta</taxon>
        <taxon>Pterygota</taxon>
        <taxon>Neoptera</taxon>
        <taxon>Endopterygota</taxon>
        <taxon>Diptera</taxon>
        <taxon>Nematocera</taxon>
        <taxon>Chironomoidea</taxon>
        <taxon>Chironomidae</taxon>
        <taxon>Clunio</taxon>
    </lineage>
</organism>
<name>A0A1J1IGR8_9DIPT</name>
<accession>A0A1J1IGR8</accession>
<sequence length="77" mass="8976">MVEVSSEIGKKWIQREISTLLLGDVCIKTHVMDTRQKLLLLRKIIFVHKQCQRVTLHESLGECMNVSLPQIYIFAKH</sequence>
<evidence type="ECO:0000313" key="2">
    <source>
        <dbReference type="Proteomes" id="UP000183832"/>
    </source>
</evidence>
<reference evidence="1 2" key="1">
    <citation type="submission" date="2015-04" db="EMBL/GenBank/DDBJ databases">
        <authorList>
            <person name="Syromyatnikov M.Y."/>
            <person name="Popov V.N."/>
        </authorList>
    </citation>
    <scope>NUCLEOTIDE SEQUENCE [LARGE SCALE GENOMIC DNA]</scope>
</reference>
<dbReference type="Proteomes" id="UP000183832">
    <property type="component" value="Unassembled WGS sequence"/>
</dbReference>
<protein>
    <submittedName>
        <fullName evidence="1">CLUMA_CG012786, isoform A</fullName>
    </submittedName>
</protein>
<proteinExistence type="predicted"/>
<evidence type="ECO:0000313" key="1">
    <source>
        <dbReference type="EMBL" id="CRK99411.1"/>
    </source>
</evidence>
<dbReference type="AlphaFoldDB" id="A0A1J1IGR8"/>